<dbReference type="GO" id="GO:0046872">
    <property type="term" value="F:metal ion binding"/>
    <property type="evidence" value="ECO:0007669"/>
    <property type="project" value="InterPro"/>
</dbReference>
<proteinExistence type="predicted"/>
<protein>
    <submittedName>
        <fullName evidence="3">Iron-containing alcohol dehydrogenase</fullName>
    </submittedName>
</protein>
<dbReference type="FunFam" id="3.40.50.1970:FF:000003">
    <property type="entry name" value="Alcohol dehydrogenase, iron-containing"/>
    <property type="match status" value="1"/>
</dbReference>
<evidence type="ECO:0000259" key="2">
    <source>
        <dbReference type="Pfam" id="PF00465"/>
    </source>
</evidence>
<reference evidence="3" key="1">
    <citation type="submission" date="2020-08" db="EMBL/GenBank/DDBJ databases">
        <title>Genome public.</title>
        <authorList>
            <person name="Liu C."/>
            <person name="Sun Q."/>
        </authorList>
    </citation>
    <scope>NUCLEOTIDE SEQUENCE</scope>
    <source>
        <strain evidence="3">NSJ-55</strain>
    </source>
</reference>
<keyword evidence="4" id="KW-1185">Reference proteome</keyword>
<feature type="domain" description="Alcohol dehydrogenase iron-type/glycerol dehydrogenase GldA" evidence="2">
    <location>
        <begin position="9"/>
        <end position="200"/>
    </location>
</feature>
<dbReference type="InterPro" id="IPR001670">
    <property type="entry name" value="ADH_Fe/GldA"/>
</dbReference>
<evidence type="ECO:0000313" key="4">
    <source>
        <dbReference type="Proteomes" id="UP000652477"/>
    </source>
</evidence>
<evidence type="ECO:0000256" key="1">
    <source>
        <dbReference type="ARBA" id="ARBA00023002"/>
    </source>
</evidence>
<dbReference type="PANTHER" id="PTHR11496:SF103">
    <property type="entry name" value="DEHYDROGENASE, PUTATIVE-RELATED"/>
    <property type="match status" value="1"/>
</dbReference>
<dbReference type="Gene3D" id="1.20.1090.10">
    <property type="entry name" value="Dehydroquinate synthase-like - alpha domain"/>
    <property type="match status" value="1"/>
</dbReference>
<dbReference type="EMBL" id="JACOPF010000002">
    <property type="protein sequence ID" value="MBC5689655.1"/>
    <property type="molecule type" value="Genomic_DNA"/>
</dbReference>
<gene>
    <name evidence="3" type="ORF">H8S37_12065</name>
</gene>
<comment type="caution">
    <text evidence="3">The sequence shown here is derived from an EMBL/GenBank/DDBJ whole genome shotgun (WGS) entry which is preliminary data.</text>
</comment>
<dbReference type="InterPro" id="IPR039697">
    <property type="entry name" value="Alcohol_dehydrogenase_Fe"/>
</dbReference>
<dbReference type="PANTHER" id="PTHR11496">
    <property type="entry name" value="ALCOHOL DEHYDROGENASE"/>
    <property type="match status" value="1"/>
</dbReference>
<organism evidence="3 4">
    <name type="scientific">Mediterraneibacter hominis</name>
    <dbReference type="NCBI Taxonomy" id="2763054"/>
    <lineage>
        <taxon>Bacteria</taxon>
        <taxon>Bacillati</taxon>
        <taxon>Bacillota</taxon>
        <taxon>Clostridia</taxon>
        <taxon>Lachnospirales</taxon>
        <taxon>Lachnospiraceae</taxon>
        <taxon>Mediterraneibacter</taxon>
    </lineage>
</organism>
<dbReference type="RefSeq" id="WP_186876313.1">
    <property type="nucleotide sequence ID" value="NZ_JACOPF010000002.1"/>
</dbReference>
<evidence type="ECO:0000313" key="3">
    <source>
        <dbReference type="EMBL" id="MBC5689655.1"/>
    </source>
</evidence>
<dbReference type="Gene3D" id="3.40.50.1970">
    <property type="match status" value="1"/>
</dbReference>
<accession>A0A923RQL3</accession>
<dbReference type="Pfam" id="PF00465">
    <property type="entry name" value="Fe-ADH"/>
    <property type="match status" value="1"/>
</dbReference>
<keyword evidence="1" id="KW-0560">Oxidoreductase</keyword>
<dbReference type="SUPFAM" id="SSF56796">
    <property type="entry name" value="Dehydroquinate synthase-like"/>
    <property type="match status" value="1"/>
</dbReference>
<dbReference type="Proteomes" id="UP000652477">
    <property type="component" value="Unassembled WGS sequence"/>
</dbReference>
<dbReference type="GO" id="GO:0004022">
    <property type="term" value="F:alcohol dehydrogenase (NAD+) activity"/>
    <property type="evidence" value="ECO:0007669"/>
    <property type="project" value="UniProtKB-ARBA"/>
</dbReference>
<name>A0A923RQL3_9FIRM</name>
<sequence>MQNFNYTMPSTLIFGDHCIEKNVKVFGTLGKKAYIITGPVLNGKQTGTKHQSVIDVENALKSQGVEYRIFDGCIPNPPVLECVKATQIVSEYAPDFLVAVGGGSNIDTTKAIELLLRYPGHDPYEVLFGDIAPERPTAEITGTWCMGASDDNKKIPFITVATTAGTGSEITGASVLDREDIDNKAGTKPFVWSDYSFVDPRYIKTCDTKLSQSNALDALGHGLEPYIDTGSKDHFMVQTYSEMGFRLFAEIKERLRSGKMTDEDYEKQMLMSTIMGFSETQGQTGVPHGLGYPLTHVKGLPHGLACGAFEGEYLKIFKDTSKVDNALKMMGFSSIDDFANYVHDVLDPHMEGMTVTRQEIEEWTDTFYNTEWRVLRHPEKFDREDVKGIYERTLAKFIVD</sequence>
<dbReference type="AlphaFoldDB" id="A0A923RQL3"/>